<evidence type="ECO:0000259" key="1">
    <source>
        <dbReference type="Pfam" id="PF02627"/>
    </source>
</evidence>
<proteinExistence type="predicted"/>
<evidence type="ECO:0000313" key="3">
    <source>
        <dbReference type="Proteomes" id="UP000655751"/>
    </source>
</evidence>
<dbReference type="EMBL" id="JADMLG010000006">
    <property type="protein sequence ID" value="MBH0777859.1"/>
    <property type="molecule type" value="Genomic_DNA"/>
</dbReference>
<evidence type="ECO:0000313" key="2">
    <source>
        <dbReference type="EMBL" id="MBH0777859.1"/>
    </source>
</evidence>
<dbReference type="AlphaFoldDB" id="A0A931N3H3"/>
<dbReference type="PANTHER" id="PTHR33570">
    <property type="entry name" value="4-CARBOXYMUCONOLACTONE DECARBOXYLASE FAMILY PROTEIN"/>
    <property type="match status" value="1"/>
</dbReference>
<dbReference type="PANTHER" id="PTHR33570:SF2">
    <property type="entry name" value="CARBOXYMUCONOLACTONE DECARBOXYLASE-LIKE DOMAIN-CONTAINING PROTEIN"/>
    <property type="match status" value="1"/>
</dbReference>
<sequence length="122" mass="13580">MPADQRERGLAMMDRVYGPGYHELVPPEEHSFPSAEETVRHLFGDIWSRPGLGMRERRLITIGATAMLGRADLLETQARGALLAGDLTAEELREIVLHLHFYVGWPNATSIMAAVEKVIRGS</sequence>
<reference evidence="2" key="1">
    <citation type="submission" date="2020-11" db="EMBL/GenBank/DDBJ databases">
        <title>Nocardia NEAU-351.nov., a novel actinomycete isolated from the cow dung.</title>
        <authorList>
            <person name="Zhang X."/>
        </authorList>
    </citation>
    <scope>NUCLEOTIDE SEQUENCE</scope>
    <source>
        <strain evidence="2">NEAU-351</strain>
    </source>
</reference>
<name>A0A931N3H3_9NOCA</name>
<accession>A0A931N3H3</accession>
<dbReference type="InterPro" id="IPR052512">
    <property type="entry name" value="4CMD/NDH-1_regulator"/>
</dbReference>
<gene>
    <name evidence="2" type="ORF">IT779_16410</name>
</gene>
<dbReference type="Gene3D" id="1.20.1290.10">
    <property type="entry name" value="AhpD-like"/>
    <property type="match status" value="1"/>
</dbReference>
<feature type="domain" description="Carboxymuconolactone decarboxylase-like" evidence="1">
    <location>
        <begin position="38"/>
        <end position="116"/>
    </location>
</feature>
<dbReference type="InterPro" id="IPR003779">
    <property type="entry name" value="CMD-like"/>
</dbReference>
<dbReference type="GO" id="GO:0051920">
    <property type="term" value="F:peroxiredoxin activity"/>
    <property type="evidence" value="ECO:0007669"/>
    <property type="project" value="InterPro"/>
</dbReference>
<dbReference type="Proteomes" id="UP000655751">
    <property type="component" value="Unassembled WGS sequence"/>
</dbReference>
<protein>
    <submittedName>
        <fullName evidence="2">Carboxymuconolactone decarboxylase family protein</fullName>
    </submittedName>
</protein>
<dbReference type="SUPFAM" id="SSF69118">
    <property type="entry name" value="AhpD-like"/>
    <property type="match status" value="1"/>
</dbReference>
<dbReference type="InterPro" id="IPR029032">
    <property type="entry name" value="AhpD-like"/>
</dbReference>
<organism evidence="2 3">
    <name type="scientific">Nocardia bovistercoris</name>
    <dbReference type="NCBI Taxonomy" id="2785916"/>
    <lineage>
        <taxon>Bacteria</taxon>
        <taxon>Bacillati</taxon>
        <taxon>Actinomycetota</taxon>
        <taxon>Actinomycetes</taxon>
        <taxon>Mycobacteriales</taxon>
        <taxon>Nocardiaceae</taxon>
        <taxon>Nocardia</taxon>
    </lineage>
</organism>
<comment type="caution">
    <text evidence="2">The sequence shown here is derived from an EMBL/GenBank/DDBJ whole genome shotgun (WGS) entry which is preliminary data.</text>
</comment>
<dbReference type="Pfam" id="PF02627">
    <property type="entry name" value="CMD"/>
    <property type="match status" value="1"/>
</dbReference>
<keyword evidence="3" id="KW-1185">Reference proteome</keyword>